<accession>D8MX36</accession>
<keyword evidence="3" id="KW-1185">Reference proteome</keyword>
<dbReference type="AlphaFoldDB" id="D8MX36"/>
<evidence type="ECO:0008006" key="4">
    <source>
        <dbReference type="Google" id="ProtNLM"/>
    </source>
</evidence>
<evidence type="ECO:0000313" key="2">
    <source>
        <dbReference type="EMBL" id="CAX61393.1"/>
    </source>
</evidence>
<evidence type="ECO:0000256" key="1">
    <source>
        <dbReference type="SAM" id="SignalP"/>
    </source>
</evidence>
<reference evidence="2 3" key="1">
    <citation type="journal article" date="2010" name="BMC Genomics">
        <title>Genome comparison of the epiphytic bacteria Erwinia billingiae and E. tasmaniensis with the pear pathogen E. pyrifoliae.</title>
        <authorList>
            <person name="Kube M."/>
            <person name="Migdoll A.M."/>
            <person name="Gehring I."/>
            <person name="Heitmann K."/>
            <person name="Mayer Y."/>
            <person name="Kuhl H."/>
            <person name="Knaust F."/>
            <person name="Geider K."/>
            <person name="Reinhardt R."/>
        </authorList>
    </citation>
    <scope>NUCLEOTIDE SEQUENCE [LARGE SCALE GENOMIC DNA]</scope>
    <source>
        <strain evidence="2 3">Eb661</strain>
    </source>
</reference>
<dbReference type="KEGG" id="ebi:EbC_38620"/>
<sequence length="126" mass="14423">MKIHQFVSLALLSLTLCACSSPQVKKGTVKKTGDSLVQQKTDGKKCVDNFDMLKGLNYEAFNQYRLQFDKINNSHAYFKSHEGLMEQDPKELMTLTLNDKLNMVCERVKSQAFLEIQKKMKSISQI</sequence>
<protein>
    <recommendedName>
        <fullName evidence="4">Lipoprotein</fullName>
    </recommendedName>
</protein>
<gene>
    <name evidence="2" type="ordered locus">EbC_38620</name>
</gene>
<keyword evidence="1" id="KW-0732">Signal</keyword>
<dbReference type="EMBL" id="FP236843">
    <property type="protein sequence ID" value="CAX61393.1"/>
    <property type="molecule type" value="Genomic_DNA"/>
</dbReference>
<proteinExistence type="predicted"/>
<name>D8MX36_ERWBE</name>
<feature type="chain" id="PRO_5003118257" description="Lipoprotein" evidence="1">
    <location>
        <begin position="19"/>
        <end position="126"/>
    </location>
</feature>
<evidence type="ECO:0000313" key="3">
    <source>
        <dbReference type="Proteomes" id="UP000008793"/>
    </source>
</evidence>
<feature type="signal peptide" evidence="1">
    <location>
        <begin position="1"/>
        <end position="18"/>
    </location>
</feature>
<dbReference type="Proteomes" id="UP000008793">
    <property type="component" value="Chromosome"/>
</dbReference>
<dbReference type="eggNOG" id="ENOG5033F7M">
    <property type="taxonomic scope" value="Bacteria"/>
</dbReference>
<dbReference type="PROSITE" id="PS51257">
    <property type="entry name" value="PROKAR_LIPOPROTEIN"/>
    <property type="match status" value="1"/>
</dbReference>
<organism evidence="3">
    <name type="scientific">Erwinia billingiae (strain Eb661)</name>
    <dbReference type="NCBI Taxonomy" id="634500"/>
    <lineage>
        <taxon>Bacteria</taxon>
        <taxon>Pseudomonadati</taxon>
        <taxon>Pseudomonadota</taxon>
        <taxon>Gammaproteobacteria</taxon>
        <taxon>Enterobacterales</taxon>
        <taxon>Erwiniaceae</taxon>
        <taxon>Erwinia</taxon>
    </lineage>
</organism>
<dbReference type="HOGENOM" id="CLU_141589_0_0_6"/>